<dbReference type="Proteomes" id="UP000535437">
    <property type="component" value="Unassembled WGS sequence"/>
</dbReference>
<dbReference type="RefSeq" id="WP_179542438.1">
    <property type="nucleotide sequence ID" value="NZ_BAAALL010000001.1"/>
</dbReference>
<reference evidence="1 2" key="1">
    <citation type="submission" date="2020-07" db="EMBL/GenBank/DDBJ databases">
        <title>Sequencing the genomes of 1000 actinobacteria strains.</title>
        <authorList>
            <person name="Klenk H.-P."/>
        </authorList>
    </citation>
    <scope>NUCLEOTIDE SEQUENCE [LARGE SCALE GENOMIC DNA]</scope>
    <source>
        <strain evidence="1 2">DSM 15475</strain>
    </source>
</reference>
<dbReference type="AlphaFoldDB" id="A0A7Z0GNJ5"/>
<name>A0A7Z0GNJ5_9MICC</name>
<sequence length="97" mass="10424">MSHTPPPGEAAYFPAHIRARAYAYTLAVYRGDPHRAKVLDDLDGDDLLRAVEALAAMSISAINAATGGNAEACLSQMQDQTQRELLHADNNTTDQEG</sequence>
<gene>
    <name evidence="1" type="ORF">HNR09_002591</name>
</gene>
<organism evidence="1 2">
    <name type="scientific">Nesterenkonia xinjiangensis</name>
    <dbReference type="NCBI Taxonomy" id="225327"/>
    <lineage>
        <taxon>Bacteria</taxon>
        <taxon>Bacillati</taxon>
        <taxon>Actinomycetota</taxon>
        <taxon>Actinomycetes</taxon>
        <taxon>Micrococcales</taxon>
        <taxon>Micrococcaceae</taxon>
        <taxon>Nesterenkonia</taxon>
    </lineage>
</organism>
<keyword evidence="2" id="KW-1185">Reference proteome</keyword>
<evidence type="ECO:0000313" key="2">
    <source>
        <dbReference type="Proteomes" id="UP000535437"/>
    </source>
</evidence>
<protein>
    <submittedName>
        <fullName evidence="1">Uncharacterized protein</fullName>
    </submittedName>
</protein>
<comment type="caution">
    <text evidence="1">The sequence shown here is derived from an EMBL/GenBank/DDBJ whole genome shotgun (WGS) entry which is preliminary data.</text>
</comment>
<dbReference type="EMBL" id="JACCFY010000001">
    <property type="protein sequence ID" value="NYJ79180.1"/>
    <property type="molecule type" value="Genomic_DNA"/>
</dbReference>
<accession>A0A7Z0GNJ5</accession>
<proteinExistence type="predicted"/>
<evidence type="ECO:0000313" key="1">
    <source>
        <dbReference type="EMBL" id="NYJ79180.1"/>
    </source>
</evidence>